<evidence type="ECO:0000256" key="1">
    <source>
        <dbReference type="ARBA" id="ARBA00022801"/>
    </source>
</evidence>
<dbReference type="EMBL" id="BAABFX010000009">
    <property type="protein sequence ID" value="GAA4388970.1"/>
    <property type="molecule type" value="Genomic_DNA"/>
</dbReference>
<dbReference type="Gene3D" id="3.90.79.10">
    <property type="entry name" value="Nucleoside Triphosphate Pyrophosphohydrolase"/>
    <property type="match status" value="1"/>
</dbReference>
<dbReference type="GO" id="GO:0016787">
    <property type="term" value="F:hydrolase activity"/>
    <property type="evidence" value="ECO:0007669"/>
    <property type="project" value="UniProtKB-KW"/>
</dbReference>
<sequence>MPDELRDHLASLPVPSSVRSFTGHVWNVVTEDVDLGEGGVVTRDFVDHPGAVGILALDEQDRVVLVQQYRHPVGAYEWELPAGLLDVDGEPPHLTAARELMEEADLEAAQWHLLLDHYTSSGGSNESVRVFLARGLTEVPVESRHERDGEELGMPVRRVPLDELVESVLAGDVHNGTLMVSALAAQRLRERGWAGTRSVEEPWPTRPRRRG</sequence>
<keyword evidence="4" id="KW-1185">Reference proteome</keyword>
<accession>A0ABP8JDQ2</accession>
<dbReference type="PROSITE" id="PS51462">
    <property type="entry name" value="NUDIX"/>
    <property type="match status" value="1"/>
</dbReference>
<protein>
    <submittedName>
        <fullName evidence="3">NUDIX hydrolase</fullName>
    </submittedName>
</protein>
<feature type="domain" description="Nudix hydrolase" evidence="2">
    <location>
        <begin position="47"/>
        <end position="186"/>
    </location>
</feature>
<dbReference type="InterPro" id="IPR000086">
    <property type="entry name" value="NUDIX_hydrolase_dom"/>
</dbReference>
<proteinExistence type="predicted"/>
<dbReference type="PANTHER" id="PTHR11839">
    <property type="entry name" value="UDP/ADP-SUGAR PYROPHOSPHATASE"/>
    <property type="match status" value="1"/>
</dbReference>
<name>A0ABP8JDQ2_9MICO</name>
<dbReference type="Pfam" id="PF00293">
    <property type="entry name" value="NUDIX"/>
    <property type="match status" value="1"/>
</dbReference>
<dbReference type="CDD" id="cd24158">
    <property type="entry name" value="NUDIX_ADPRase_Rv1700"/>
    <property type="match status" value="1"/>
</dbReference>
<gene>
    <name evidence="3" type="ORF">GCM10023153_04780</name>
</gene>
<dbReference type="Proteomes" id="UP001500390">
    <property type="component" value="Unassembled WGS sequence"/>
</dbReference>
<dbReference type="PANTHER" id="PTHR11839:SF31">
    <property type="entry name" value="ADP-RIBOSE PYROPHOSPHATASE"/>
    <property type="match status" value="1"/>
</dbReference>
<comment type="caution">
    <text evidence="3">The sequence shown here is derived from an EMBL/GenBank/DDBJ whole genome shotgun (WGS) entry which is preliminary data.</text>
</comment>
<evidence type="ECO:0000259" key="2">
    <source>
        <dbReference type="PROSITE" id="PS51462"/>
    </source>
</evidence>
<evidence type="ECO:0000313" key="3">
    <source>
        <dbReference type="EMBL" id="GAA4388970.1"/>
    </source>
</evidence>
<evidence type="ECO:0000313" key="4">
    <source>
        <dbReference type="Proteomes" id="UP001500390"/>
    </source>
</evidence>
<organism evidence="3 4">
    <name type="scientific">Ornithinibacter aureus</name>
    <dbReference type="NCBI Taxonomy" id="622664"/>
    <lineage>
        <taxon>Bacteria</taxon>
        <taxon>Bacillati</taxon>
        <taxon>Actinomycetota</taxon>
        <taxon>Actinomycetes</taxon>
        <taxon>Micrococcales</taxon>
        <taxon>Intrasporangiaceae</taxon>
        <taxon>Ornithinibacter</taxon>
    </lineage>
</organism>
<dbReference type="SUPFAM" id="SSF55811">
    <property type="entry name" value="Nudix"/>
    <property type="match status" value="1"/>
</dbReference>
<keyword evidence="1 3" id="KW-0378">Hydrolase</keyword>
<dbReference type="RefSeq" id="WP_159898879.1">
    <property type="nucleotide sequence ID" value="NZ_BAABFX010000009.1"/>
</dbReference>
<dbReference type="InterPro" id="IPR015797">
    <property type="entry name" value="NUDIX_hydrolase-like_dom_sf"/>
</dbReference>
<reference evidence="4" key="1">
    <citation type="journal article" date="2019" name="Int. J. Syst. Evol. Microbiol.">
        <title>The Global Catalogue of Microorganisms (GCM) 10K type strain sequencing project: providing services to taxonomists for standard genome sequencing and annotation.</title>
        <authorList>
            <consortium name="The Broad Institute Genomics Platform"/>
            <consortium name="The Broad Institute Genome Sequencing Center for Infectious Disease"/>
            <person name="Wu L."/>
            <person name="Ma J."/>
        </authorList>
    </citation>
    <scope>NUCLEOTIDE SEQUENCE [LARGE SCALE GENOMIC DNA]</scope>
    <source>
        <strain evidence="4">JCM 17738</strain>
    </source>
</reference>